<proteinExistence type="predicted"/>
<keyword evidence="2" id="KW-1185">Reference proteome</keyword>
<sequence>MDQLFQLASYCDGTQFGPIIRLRHLLCFEEFQLEKPADLNSIRELVDERCIQDMNNEDGLVVLVDFWLSEKDLDTALFKDFDKIGWICSDYSLNAFASRFPVSQNETAQKKKDSNNFASSRSGLLRLAAKTLKAAAPTGKANASTLQLSPGAIAVPATNFRYLVDPQACFELELEKNKNLEGTSGKNTPVLPAESFHAQIQCSMERSVISSKWLGLVGEMADADNTSLFLNDCEWPASGAFINTSNKMATLLTPATILNCNLSACLLLIYFDQVSNQQVDLQSYSNNLQRPIMSVQLEDGAVVDACLYLAGAKSVLATRAKQSPRENGMSREMLLSDILDQGKSTAQFVANRKKEGTYSQLIVTGLPNIQLST</sequence>
<dbReference type="AlphaFoldDB" id="A0ABD2QHR8"/>
<dbReference type="Proteomes" id="UP001626550">
    <property type="component" value="Unassembled WGS sequence"/>
</dbReference>
<reference evidence="1 2" key="1">
    <citation type="submission" date="2024-11" db="EMBL/GenBank/DDBJ databases">
        <title>Adaptive evolution of stress response genes in parasites aligns with host niche diversity.</title>
        <authorList>
            <person name="Hahn C."/>
            <person name="Resl P."/>
        </authorList>
    </citation>
    <scope>NUCLEOTIDE SEQUENCE [LARGE SCALE GENOMIC DNA]</scope>
    <source>
        <strain evidence="1">EGGRZ-B1_66</strain>
        <tissue evidence="1">Body</tissue>
    </source>
</reference>
<dbReference type="PANTHER" id="PTHR15977">
    <property type="entry name" value="CILIA- AND FLAGELLA-ASSOCIATED PROTEIN 46"/>
    <property type="match status" value="1"/>
</dbReference>
<evidence type="ECO:0000313" key="2">
    <source>
        <dbReference type="Proteomes" id="UP001626550"/>
    </source>
</evidence>
<evidence type="ECO:0000313" key="1">
    <source>
        <dbReference type="EMBL" id="KAL3319084.1"/>
    </source>
</evidence>
<protein>
    <submittedName>
        <fullName evidence="1">Uncharacterized protein</fullName>
    </submittedName>
</protein>
<name>A0ABD2QHR8_9PLAT</name>
<comment type="caution">
    <text evidence="1">The sequence shown here is derived from an EMBL/GenBank/DDBJ whole genome shotgun (WGS) entry which is preliminary data.</text>
</comment>
<gene>
    <name evidence="1" type="ORF">Ciccas_002257</name>
</gene>
<accession>A0ABD2QHR8</accession>
<dbReference type="PANTHER" id="PTHR15977:SF15">
    <property type="entry name" value="CILIA- AND FLAGELLA-ASSOCIATED PROTEIN 46"/>
    <property type="match status" value="1"/>
</dbReference>
<dbReference type="InterPro" id="IPR039586">
    <property type="entry name" value="CFAP46"/>
</dbReference>
<organism evidence="1 2">
    <name type="scientific">Cichlidogyrus casuarinus</name>
    <dbReference type="NCBI Taxonomy" id="1844966"/>
    <lineage>
        <taxon>Eukaryota</taxon>
        <taxon>Metazoa</taxon>
        <taxon>Spiralia</taxon>
        <taxon>Lophotrochozoa</taxon>
        <taxon>Platyhelminthes</taxon>
        <taxon>Monogenea</taxon>
        <taxon>Monopisthocotylea</taxon>
        <taxon>Dactylogyridea</taxon>
        <taxon>Ancyrocephalidae</taxon>
        <taxon>Cichlidogyrus</taxon>
    </lineage>
</organism>
<dbReference type="EMBL" id="JBJKFK010000172">
    <property type="protein sequence ID" value="KAL3319084.1"/>
    <property type="molecule type" value="Genomic_DNA"/>
</dbReference>